<dbReference type="GO" id="GO:0005524">
    <property type="term" value="F:ATP binding"/>
    <property type="evidence" value="ECO:0007669"/>
    <property type="project" value="UniProtKB-KW"/>
</dbReference>
<dbReference type="GO" id="GO:0000160">
    <property type="term" value="P:phosphorelay signal transduction system"/>
    <property type="evidence" value="ECO:0007669"/>
    <property type="project" value="InterPro"/>
</dbReference>
<dbReference type="InterPro" id="IPR001789">
    <property type="entry name" value="Sig_transdc_resp-reg_receiver"/>
</dbReference>
<dbReference type="PATRIC" id="fig|1298851.3.peg.808"/>
<dbReference type="Pfam" id="PF14532">
    <property type="entry name" value="Sigma54_activ_2"/>
    <property type="match status" value="1"/>
</dbReference>
<dbReference type="PROSITE" id="PS50045">
    <property type="entry name" value="SIGMA54_INTERACT_4"/>
    <property type="match status" value="1"/>
</dbReference>
<protein>
    <submittedName>
        <fullName evidence="8">Two-component system, NtrC family, response regulator PilR</fullName>
    </submittedName>
</protein>
<keyword evidence="4" id="KW-0804">Transcription</keyword>
<dbReference type="Gene3D" id="3.40.50.2300">
    <property type="match status" value="1"/>
</dbReference>
<accession>A0A0S3QTA6</accession>
<dbReference type="Pfam" id="PF02954">
    <property type="entry name" value="HTH_8"/>
    <property type="match status" value="1"/>
</dbReference>
<dbReference type="KEGG" id="ttk:TST_0775"/>
<feature type="modified residue" description="4-aspartylphosphate" evidence="5">
    <location>
        <position position="49"/>
    </location>
</feature>
<dbReference type="Gene3D" id="1.10.10.60">
    <property type="entry name" value="Homeodomain-like"/>
    <property type="match status" value="1"/>
</dbReference>
<keyword evidence="9" id="KW-1185">Reference proteome</keyword>
<feature type="domain" description="Response regulatory" evidence="7">
    <location>
        <begin position="3"/>
        <end position="115"/>
    </location>
</feature>
<dbReference type="EMBL" id="AP013035">
    <property type="protein sequence ID" value="BAT71577.1"/>
    <property type="molecule type" value="Genomic_DNA"/>
</dbReference>
<dbReference type="Pfam" id="PF25601">
    <property type="entry name" value="AAA_lid_14"/>
    <property type="match status" value="1"/>
</dbReference>
<evidence type="ECO:0000256" key="5">
    <source>
        <dbReference type="PROSITE-ProRule" id="PRU00169"/>
    </source>
</evidence>
<dbReference type="InterPro" id="IPR027417">
    <property type="entry name" value="P-loop_NTPase"/>
</dbReference>
<dbReference type="Proteomes" id="UP000063234">
    <property type="component" value="Chromosome"/>
</dbReference>
<dbReference type="SUPFAM" id="SSF52540">
    <property type="entry name" value="P-loop containing nucleoside triphosphate hydrolases"/>
    <property type="match status" value="1"/>
</dbReference>
<dbReference type="InterPro" id="IPR002078">
    <property type="entry name" value="Sigma_54_int"/>
</dbReference>
<dbReference type="OrthoDB" id="9334at2"/>
<dbReference type="InterPro" id="IPR002197">
    <property type="entry name" value="HTH_Fis"/>
</dbReference>
<dbReference type="PANTHER" id="PTHR32071">
    <property type="entry name" value="TRANSCRIPTIONAL REGULATORY PROTEIN"/>
    <property type="match status" value="1"/>
</dbReference>
<gene>
    <name evidence="8" type="primary">pilR</name>
    <name evidence="8" type="ORF">TST_0775</name>
</gene>
<evidence type="ECO:0000256" key="4">
    <source>
        <dbReference type="ARBA" id="ARBA00023163"/>
    </source>
</evidence>
<evidence type="ECO:0000256" key="3">
    <source>
        <dbReference type="ARBA" id="ARBA00023015"/>
    </source>
</evidence>
<dbReference type="InterPro" id="IPR011006">
    <property type="entry name" value="CheY-like_superfamily"/>
</dbReference>
<proteinExistence type="predicted"/>
<keyword evidence="1" id="KW-0547">Nucleotide-binding</keyword>
<evidence type="ECO:0000313" key="9">
    <source>
        <dbReference type="Proteomes" id="UP000063234"/>
    </source>
</evidence>
<dbReference type="InterPro" id="IPR058031">
    <property type="entry name" value="AAA_lid_NorR"/>
</dbReference>
<dbReference type="GO" id="GO:0043565">
    <property type="term" value="F:sequence-specific DNA binding"/>
    <property type="evidence" value="ECO:0007669"/>
    <property type="project" value="InterPro"/>
</dbReference>
<dbReference type="InterPro" id="IPR009057">
    <property type="entry name" value="Homeodomain-like_sf"/>
</dbReference>
<evidence type="ECO:0000259" key="7">
    <source>
        <dbReference type="PROSITE" id="PS50110"/>
    </source>
</evidence>
<dbReference type="STRING" id="1298851.TST_0775"/>
<keyword evidence="3" id="KW-0805">Transcription regulation</keyword>
<reference evidence="9" key="1">
    <citation type="journal article" date="2018" name="Science">
        <title>A primordial and reversible TCA cycle in a facultatively chemolithoautotrophic thermophile.</title>
        <authorList>
            <person name="Nunoura T."/>
            <person name="Chikaraishi Y."/>
            <person name="Izaki R."/>
            <person name="Suwa T."/>
            <person name="Sato T."/>
            <person name="Harada T."/>
            <person name="Mori K."/>
            <person name="Kato Y."/>
            <person name="Miyazaki M."/>
            <person name="Shimamura S."/>
            <person name="Yanagawa K."/>
            <person name="Shuto A."/>
            <person name="Ohkouchi N."/>
            <person name="Fujita N."/>
            <person name="Takaki Y."/>
            <person name="Atomi H."/>
            <person name="Takai K."/>
        </authorList>
    </citation>
    <scope>NUCLEOTIDE SEQUENCE [LARGE SCALE GENOMIC DNA]</scope>
    <source>
        <strain evidence="9">DSM 17441 / JCM 13301 / NBRC 103674 / ABI70S6</strain>
    </source>
</reference>
<dbReference type="PROSITE" id="PS50110">
    <property type="entry name" value="RESPONSE_REGULATORY"/>
    <property type="match status" value="1"/>
</dbReference>
<keyword evidence="2" id="KW-0067">ATP-binding</keyword>
<dbReference type="PRINTS" id="PR01590">
    <property type="entry name" value="HTHFIS"/>
</dbReference>
<dbReference type="SUPFAM" id="SSF46689">
    <property type="entry name" value="Homeodomain-like"/>
    <property type="match status" value="1"/>
</dbReference>
<dbReference type="InterPro" id="IPR003593">
    <property type="entry name" value="AAA+_ATPase"/>
</dbReference>
<dbReference type="Pfam" id="PF00072">
    <property type="entry name" value="Response_reg"/>
    <property type="match status" value="1"/>
</dbReference>
<evidence type="ECO:0000313" key="8">
    <source>
        <dbReference type="EMBL" id="BAT71577.1"/>
    </source>
</evidence>
<dbReference type="SMART" id="SM00382">
    <property type="entry name" value="AAA"/>
    <property type="match status" value="1"/>
</dbReference>
<dbReference type="SUPFAM" id="SSF52172">
    <property type="entry name" value="CheY-like"/>
    <property type="match status" value="1"/>
</dbReference>
<dbReference type="SMART" id="SM00448">
    <property type="entry name" value="REC"/>
    <property type="match status" value="1"/>
</dbReference>
<dbReference type="Gene3D" id="3.40.50.300">
    <property type="entry name" value="P-loop containing nucleotide triphosphate hydrolases"/>
    <property type="match status" value="1"/>
</dbReference>
<dbReference type="GO" id="GO:0006355">
    <property type="term" value="P:regulation of DNA-templated transcription"/>
    <property type="evidence" value="ECO:0007669"/>
    <property type="project" value="InterPro"/>
</dbReference>
<evidence type="ECO:0000256" key="1">
    <source>
        <dbReference type="ARBA" id="ARBA00022741"/>
    </source>
</evidence>
<dbReference type="RefSeq" id="WP_068549577.1">
    <property type="nucleotide sequence ID" value="NZ_AP013035.1"/>
</dbReference>
<name>A0A0S3QTA6_THET7</name>
<dbReference type="AlphaFoldDB" id="A0A0S3QTA6"/>
<evidence type="ECO:0000259" key="6">
    <source>
        <dbReference type="PROSITE" id="PS50045"/>
    </source>
</evidence>
<sequence>MNRLLIVEDEEVLREILAEYFRDKGFWVERSSTISDALSKKGASIIILDVRLPDGNAIDAIPSFKSRFPNCEIIVITAYEKEPETAIKALKLGAFDYITKPFNVEELNLMVEKALEKVQLKEEYQRLREQTCPEKICQDFVGVSDAIREVMNKILKIATTPLTVLISGERGTGKTLVAKIIHRLSSRQGPFVTINCLATDTIEIEEAFKEAEGGTIFLKNIEDLPANLQGKLTSGLQKGKERVKIIASTSVNPQELMEKEILRTDLFYLVSEFTLNIPPLRNRKEDIPALTKHILRKIEKEIGTELSLSSGALKALLLYDFPGNVKELENILKQAAVVSDGVIMYEHLPEYVKNYIEETPLPSEKGKNLDNMVAEYEKKLILQALEKSNGSKSKAAELLGISLRSLRYKLEKFGIK</sequence>
<evidence type="ECO:0000256" key="2">
    <source>
        <dbReference type="ARBA" id="ARBA00022840"/>
    </source>
</evidence>
<feature type="domain" description="Sigma-54 factor interaction" evidence="6">
    <location>
        <begin position="140"/>
        <end position="337"/>
    </location>
</feature>
<organism evidence="8 9">
    <name type="scientific">Thermosulfidibacter takaii (strain DSM 17441 / JCM 13301 / NBRC 103674 / ABI70S6)</name>
    <dbReference type="NCBI Taxonomy" id="1298851"/>
    <lineage>
        <taxon>Bacteria</taxon>
        <taxon>Pseudomonadati</taxon>
        <taxon>Thermosulfidibacterota</taxon>
        <taxon>Thermosulfidibacteria</taxon>
        <taxon>Thermosulfidibacterales</taxon>
        <taxon>Thermosulfidibacteraceae</taxon>
    </lineage>
</organism>
<dbReference type="Gene3D" id="1.10.8.60">
    <property type="match status" value="1"/>
</dbReference>
<keyword evidence="5" id="KW-0597">Phosphoprotein</keyword>
<dbReference type="CDD" id="cd00009">
    <property type="entry name" value="AAA"/>
    <property type="match status" value="1"/>
</dbReference>